<protein>
    <submittedName>
        <fullName evidence="2">Acyl-CoA carboxylase epsilon subunit</fullName>
    </submittedName>
</protein>
<dbReference type="InterPro" id="IPR032716">
    <property type="entry name" value="ACC_epsilon"/>
</dbReference>
<dbReference type="GO" id="GO:0004658">
    <property type="term" value="F:propionyl-CoA carboxylase activity"/>
    <property type="evidence" value="ECO:0007669"/>
    <property type="project" value="InterPro"/>
</dbReference>
<gene>
    <name evidence="2" type="ORF">SAMN05421811_107510</name>
</gene>
<dbReference type="GO" id="GO:0003989">
    <property type="term" value="F:acetyl-CoA carboxylase activity"/>
    <property type="evidence" value="ECO:0007669"/>
    <property type="project" value="InterPro"/>
</dbReference>
<evidence type="ECO:0000256" key="1">
    <source>
        <dbReference type="SAM" id="MobiDB-lite"/>
    </source>
</evidence>
<dbReference type="STRING" id="568860.SAMN05421811_107510"/>
<organism evidence="2 3">
    <name type="scientific">Nonomuraea wenchangensis</name>
    <dbReference type="NCBI Taxonomy" id="568860"/>
    <lineage>
        <taxon>Bacteria</taxon>
        <taxon>Bacillati</taxon>
        <taxon>Actinomycetota</taxon>
        <taxon>Actinomycetes</taxon>
        <taxon>Streptosporangiales</taxon>
        <taxon>Streptosporangiaceae</taxon>
        <taxon>Nonomuraea</taxon>
    </lineage>
</organism>
<evidence type="ECO:0000313" key="2">
    <source>
        <dbReference type="EMBL" id="SEU22599.1"/>
    </source>
</evidence>
<keyword evidence="3" id="KW-1185">Reference proteome</keyword>
<dbReference type="Proteomes" id="UP000199361">
    <property type="component" value="Unassembled WGS sequence"/>
</dbReference>
<feature type="compositionally biased region" description="Low complexity" evidence="1">
    <location>
        <begin position="56"/>
        <end position="70"/>
    </location>
</feature>
<accession>A0A1I0KG92</accession>
<dbReference type="Pfam" id="PF13822">
    <property type="entry name" value="ACC_epsilon"/>
    <property type="match status" value="1"/>
</dbReference>
<dbReference type="EMBL" id="FOHX01000007">
    <property type="protein sequence ID" value="SEU22599.1"/>
    <property type="molecule type" value="Genomic_DNA"/>
</dbReference>
<dbReference type="RefSeq" id="WP_218155899.1">
    <property type="nucleotide sequence ID" value="NZ_FOHX01000007.1"/>
</dbReference>
<feature type="region of interest" description="Disordered" evidence="1">
    <location>
        <begin position="56"/>
        <end position="97"/>
    </location>
</feature>
<evidence type="ECO:0000313" key="3">
    <source>
        <dbReference type="Proteomes" id="UP000199361"/>
    </source>
</evidence>
<dbReference type="AlphaFoldDB" id="A0A1I0KG92"/>
<sequence>MNGPVNAPMTGPANGPVDGPVDGPATGPALTVVRGAPSPEELAALVVAVHATHATHAARPEPAARPVAPHLWRAPRHPLARGPRGWRESSWNLGGRL</sequence>
<name>A0A1I0KG92_9ACTN</name>
<feature type="region of interest" description="Disordered" evidence="1">
    <location>
        <begin position="1"/>
        <end position="31"/>
    </location>
</feature>
<reference evidence="2 3" key="1">
    <citation type="submission" date="2016-10" db="EMBL/GenBank/DDBJ databases">
        <authorList>
            <person name="de Groot N.N."/>
        </authorList>
    </citation>
    <scope>NUCLEOTIDE SEQUENCE [LARGE SCALE GENOMIC DNA]</scope>
    <source>
        <strain evidence="2 3">CGMCC 4.5598</strain>
    </source>
</reference>
<proteinExistence type="predicted"/>